<gene>
    <name evidence="2" type="ORF">sscle_13g096380</name>
</gene>
<dbReference type="Gene3D" id="1.20.1290.10">
    <property type="entry name" value="AhpD-like"/>
    <property type="match status" value="1"/>
</dbReference>
<feature type="chain" id="PRO_5009445160" description="Carboxymuconolactone decarboxylase-like domain-containing protein" evidence="1">
    <location>
        <begin position="24"/>
        <end position="239"/>
    </location>
</feature>
<dbReference type="PANTHER" id="PTHR34846:SF11">
    <property type="entry name" value="4-CARBOXYMUCONOLACTONE DECARBOXYLASE FAMILY PROTEIN (AFU_ORTHOLOGUE AFUA_6G11590)"/>
    <property type="match status" value="1"/>
</dbReference>
<evidence type="ECO:0008006" key="4">
    <source>
        <dbReference type="Google" id="ProtNLM"/>
    </source>
</evidence>
<evidence type="ECO:0000313" key="2">
    <source>
        <dbReference type="EMBL" id="APA14868.1"/>
    </source>
</evidence>
<sequence>MFVPVKPLNIALNIVLCASSVFSASIASPRYASPQFCNMSSSHCAGTTRFPPLTPGNDNLDAAQLVQYNYLANTTKAVYGTTIVTADPDGSLQGPFNMLLYTPTVAQPWVNLQLAVAGLLVPSEAESAVLGVLSVTKVKYGIYAHTILAEKAGLTAAQVKSMLGGHCPSSVTARQKAVYEIAVKLAKTRGPLDAASFKAAEAVLGQDGILGAIQQSAAFMYASMMLNAGDVCLPSSVGC</sequence>
<accession>A0A1D9QIV8</accession>
<reference evidence="3" key="1">
    <citation type="journal article" date="2017" name="Genome Biol. Evol.">
        <title>The complete genome sequence of the phytopathogenic fungus Sclerotinia sclerotiorum reveals insights into the genome architecture of broad host range pathogens.</title>
        <authorList>
            <person name="Derbyshire M."/>
            <person name="Denton-Giles M."/>
            <person name="Hegedus D."/>
            <person name="Seifbarghy S."/>
            <person name="Rollins J."/>
            <person name="van Kan J."/>
            <person name="Seidl M.F."/>
            <person name="Faino L."/>
            <person name="Mbengue M."/>
            <person name="Navaud O."/>
            <person name="Raffaele S."/>
            <person name="Hammond-Kosack K."/>
            <person name="Heard S."/>
            <person name="Oliver R."/>
        </authorList>
    </citation>
    <scope>NUCLEOTIDE SEQUENCE [LARGE SCALE GENOMIC DNA]</scope>
    <source>
        <strain evidence="3">ATCC 18683 / 1980 / Ss-1</strain>
    </source>
</reference>
<dbReference type="SUPFAM" id="SSF69118">
    <property type="entry name" value="AhpD-like"/>
    <property type="match status" value="1"/>
</dbReference>
<protein>
    <recommendedName>
        <fullName evidence="4">Carboxymuconolactone decarboxylase-like domain-containing protein</fullName>
    </recommendedName>
</protein>
<feature type="signal peptide" evidence="1">
    <location>
        <begin position="1"/>
        <end position="23"/>
    </location>
</feature>
<dbReference type="OrthoDB" id="2567457at2759"/>
<dbReference type="VEuPathDB" id="FungiDB:sscle_13g096380"/>
<evidence type="ECO:0000256" key="1">
    <source>
        <dbReference type="SAM" id="SignalP"/>
    </source>
</evidence>
<dbReference type="Proteomes" id="UP000177798">
    <property type="component" value="Chromosome 13"/>
</dbReference>
<evidence type="ECO:0000313" key="3">
    <source>
        <dbReference type="Proteomes" id="UP000177798"/>
    </source>
</evidence>
<keyword evidence="1" id="KW-0732">Signal</keyword>
<name>A0A1D9QIV8_SCLS1</name>
<proteinExistence type="predicted"/>
<dbReference type="EMBL" id="CP017826">
    <property type="protein sequence ID" value="APA14868.1"/>
    <property type="molecule type" value="Genomic_DNA"/>
</dbReference>
<dbReference type="InterPro" id="IPR029032">
    <property type="entry name" value="AhpD-like"/>
</dbReference>
<dbReference type="PANTHER" id="PTHR34846">
    <property type="entry name" value="4-CARBOXYMUCONOLACTONE DECARBOXYLASE FAMILY PROTEIN (AFU_ORTHOLOGUE AFUA_6G11590)"/>
    <property type="match status" value="1"/>
</dbReference>
<dbReference type="AlphaFoldDB" id="A0A1D9QIV8"/>
<organism evidence="2 3">
    <name type="scientific">Sclerotinia sclerotiorum (strain ATCC 18683 / 1980 / Ss-1)</name>
    <name type="common">White mold</name>
    <name type="synonym">Whetzelinia sclerotiorum</name>
    <dbReference type="NCBI Taxonomy" id="665079"/>
    <lineage>
        <taxon>Eukaryota</taxon>
        <taxon>Fungi</taxon>
        <taxon>Dikarya</taxon>
        <taxon>Ascomycota</taxon>
        <taxon>Pezizomycotina</taxon>
        <taxon>Leotiomycetes</taxon>
        <taxon>Helotiales</taxon>
        <taxon>Sclerotiniaceae</taxon>
        <taxon>Sclerotinia</taxon>
    </lineage>
</organism>